<dbReference type="RefSeq" id="WP_111356163.1">
    <property type="nucleotide sequence ID" value="NZ_NHSK01000062.1"/>
</dbReference>
<feature type="compositionally biased region" description="Low complexity" evidence="1">
    <location>
        <begin position="13"/>
        <end position="22"/>
    </location>
</feature>
<keyword evidence="3" id="KW-1185">Reference proteome</keyword>
<protein>
    <submittedName>
        <fullName evidence="2">Uncharacterized protein</fullName>
    </submittedName>
</protein>
<evidence type="ECO:0000313" key="3">
    <source>
        <dbReference type="Proteomes" id="UP000248863"/>
    </source>
</evidence>
<proteinExistence type="predicted"/>
<organism evidence="2 3">
    <name type="scientific">Rhodoplanes elegans</name>
    <dbReference type="NCBI Taxonomy" id="29408"/>
    <lineage>
        <taxon>Bacteria</taxon>
        <taxon>Pseudomonadati</taxon>
        <taxon>Pseudomonadota</taxon>
        <taxon>Alphaproteobacteria</taxon>
        <taxon>Hyphomicrobiales</taxon>
        <taxon>Nitrobacteraceae</taxon>
        <taxon>Rhodoplanes</taxon>
    </lineage>
</organism>
<dbReference type="Proteomes" id="UP000248863">
    <property type="component" value="Unassembled WGS sequence"/>
</dbReference>
<reference evidence="2 3" key="1">
    <citation type="submission" date="2017-07" db="EMBL/GenBank/DDBJ databases">
        <title>Draft Genome Sequences of Select Purple Nonsulfur Bacteria.</title>
        <authorList>
            <person name="Lasarre B."/>
            <person name="Mckinlay J.B."/>
        </authorList>
    </citation>
    <scope>NUCLEOTIDE SEQUENCE [LARGE SCALE GENOMIC DNA]</scope>
    <source>
        <strain evidence="2 3">DSM 11907</strain>
    </source>
</reference>
<evidence type="ECO:0000313" key="2">
    <source>
        <dbReference type="EMBL" id="RAI40643.1"/>
    </source>
</evidence>
<gene>
    <name evidence="2" type="ORF">CH338_05690</name>
</gene>
<name>A0A327KSM7_9BRAD</name>
<dbReference type="AlphaFoldDB" id="A0A327KSM7"/>
<accession>A0A327KSM7</accession>
<comment type="caution">
    <text evidence="2">The sequence shown here is derived from an EMBL/GenBank/DDBJ whole genome shotgun (WGS) entry which is preliminary data.</text>
</comment>
<dbReference type="OrthoDB" id="7959329at2"/>
<dbReference type="EMBL" id="NPEU01000036">
    <property type="protein sequence ID" value="RAI40643.1"/>
    <property type="molecule type" value="Genomic_DNA"/>
</dbReference>
<feature type="region of interest" description="Disordered" evidence="1">
    <location>
        <begin position="1"/>
        <end position="22"/>
    </location>
</feature>
<evidence type="ECO:0000256" key="1">
    <source>
        <dbReference type="SAM" id="MobiDB-lite"/>
    </source>
</evidence>
<sequence length="143" mass="15173">MGRVEEAFLGGRAHPPGTEPAATPAAAAFDRGATWARDVLLPAIERANGELGAHGVQFRVDTNLDPRSTNHAHVDIWIAPTGEQSGGTPHGLRHSINVKDGRDVWLYRHGDAGQLLGTIDEMTTEACETLLARAAGDYARTAG</sequence>